<comment type="caution">
    <text evidence="2">The sequence shown here is derived from an EMBL/GenBank/DDBJ whole genome shotgun (WGS) entry which is preliminary data.</text>
</comment>
<dbReference type="Gene3D" id="1.25.40.10">
    <property type="entry name" value="Tetratricopeptide repeat domain"/>
    <property type="match status" value="1"/>
</dbReference>
<dbReference type="InterPro" id="IPR041656">
    <property type="entry name" value="TPR_5"/>
</dbReference>
<feature type="domain" description="Tetratrico peptide repeat group 5" evidence="1">
    <location>
        <begin position="43"/>
        <end position="160"/>
    </location>
</feature>
<dbReference type="RefSeq" id="WP_115963014.1">
    <property type="nucleotide sequence ID" value="NZ_CBCRVL010000015.1"/>
</dbReference>
<reference evidence="2 3" key="1">
    <citation type="journal article" date="2007" name="Int. J. Syst. Evol. Microbiol.">
        <title>Chryseobacterium flavum sp. nov., isolated from polluted soil.</title>
        <authorList>
            <person name="Zhou Y."/>
            <person name="Dong J."/>
            <person name="Wang X."/>
            <person name="Huang X."/>
            <person name="Zhang K.Y."/>
            <person name="Zhang Y.Q."/>
            <person name="Guo Y.F."/>
            <person name="Lai R."/>
            <person name="Li W.J."/>
        </authorList>
    </citation>
    <scope>NUCLEOTIDE SEQUENCE [LARGE SCALE GENOMIC DNA]</scope>
    <source>
        <strain evidence="2 3">KCTC 12877</strain>
    </source>
</reference>
<accession>A0A3D9CHM8</accession>
<evidence type="ECO:0000313" key="2">
    <source>
        <dbReference type="EMBL" id="REC65170.1"/>
    </source>
</evidence>
<keyword evidence="3" id="KW-1185">Reference proteome</keyword>
<dbReference type="EMBL" id="QNUE01000017">
    <property type="protein sequence ID" value="REC65170.1"/>
    <property type="molecule type" value="Genomic_DNA"/>
</dbReference>
<dbReference type="InterPro" id="IPR011990">
    <property type="entry name" value="TPR-like_helical_dom_sf"/>
</dbReference>
<dbReference type="OrthoDB" id="193829at2"/>
<sequence>MDSMENWENQLQFIWTQLGTISHKEFLQRIEDHTALIAGSQAIADFEMACAFDSTGYEKNAEPLYRSALDQGLTGLRRRRARIQLASTLRNNGKTQESIHILREEKNNYSDELNDAVDAFLALSLYSSGAKGEALSLALKALSKHLPRYNNSLYQYAENLDSIPNEQNKS</sequence>
<dbReference type="Pfam" id="PF12688">
    <property type="entry name" value="TPR_5"/>
    <property type="match status" value="1"/>
</dbReference>
<dbReference type="Proteomes" id="UP000256769">
    <property type="component" value="Unassembled WGS sequence"/>
</dbReference>
<name>A0A3D9CHM8_9FLAO</name>
<protein>
    <recommendedName>
        <fullName evidence="1">Tetratrico peptide repeat group 5 domain-containing protein</fullName>
    </recommendedName>
</protein>
<organism evidence="2 3">
    <name type="scientific">Chryseobacterium flavum</name>
    <dbReference type="NCBI Taxonomy" id="415851"/>
    <lineage>
        <taxon>Bacteria</taxon>
        <taxon>Pseudomonadati</taxon>
        <taxon>Bacteroidota</taxon>
        <taxon>Flavobacteriia</taxon>
        <taxon>Flavobacteriales</taxon>
        <taxon>Weeksellaceae</taxon>
        <taxon>Chryseobacterium group</taxon>
        <taxon>Chryseobacterium</taxon>
    </lineage>
</organism>
<evidence type="ECO:0000259" key="1">
    <source>
        <dbReference type="Pfam" id="PF12688"/>
    </source>
</evidence>
<dbReference type="AlphaFoldDB" id="A0A3D9CHM8"/>
<proteinExistence type="predicted"/>
<gene>
    <name evidence="2" type="ORF">DRF59_17095</name>
</gene>
<evidence type="ECO:0000313" key="3">
    <source>
        <dbReference type="Proteomes" id="UP000256769"/>
    </source>
</evidence>